<gene>
    <name evidence="3" type="ORF">ACMD2_03851</name>
</gene>
<dbReference type="EMBL" id="LSRQ01008403">
    <property type="protein sequence ID" value="OAY63007.1"/>
    <property type="molecule type" value="Genomic_DNA"/>
</dbReference>
<keyword evidence="2" id="KW-0812">Transmembrane</keyword>
<name>A0A199UDS1_ANACO</name>
<dbReference type="InterPro" id="IPR008480">
    <property type="entry name" value="DUF761_pln"/>
</dbReference>
<comment type="caution">
    <text evidence="3">The sequence shown here is derived from an EMBL/GenBank/DDBJ whole genome shotgun (WGS) entry which is preliminary data.</text>
</comment>
<evidence type="ECO:0000313" key="3">
    <source>
        <dbReference type="EMBL" id="OAY63007.1"/>
    </source>
</evidence>
<dbReference type="AlphaFoldDB" id="A0A199UDS1"/>
<dbReference type="PANTHER" id="PTHR36887">
    <property type="entry name" value="OS01G0532300 PROTEIN"/>
    <property type="match status" value="1"/>
</dbReference>
<reference evidence="3 4" key="1">
    <citation type="journal article" date="2016" name="DNA Res.">
        <title>The draft genome of MD-2 pineapple using hybrid error correction of long reads.</title>
        <authorList>
            <person name="Redwan R.M."/>
            <person name="Saidin A."/>
            <person name="Kumar S.V."/>
        </authorList>
    </citation>
    <scope>NUCLEOTIDE SEQUENCE [LARGE SCALE GENOMIC DNA]</scope>
    <source>
        <strain evidence="4">cv. MD2</strain>
        <tissue evidence="3">Leaf</tissue>
    </source>
</reference>
<organism evidence="3 4">
    <name type="scientific">Ananas comosus</name>
    <name type="common">Pineapple</name>
    <name type="synonym">Ananas ananas</name>
    <dbReference type="NCBI Taxonomy" id="4615"/>
    <lineage>
        <taxon>Eukaryota</taxon>
        <taxon>Viridiplantae</taxon>
        <taxon>Streptophyta</taxon>
        <taxon>Embryophyta</taxon>
        <taxon>Tracheophyta</taxon>
        <taxon>Spermatophyta</taxon>
        <taxon>Magnoliopsida</taxon>
        <taxon>Liliopsida</taxon>
        <taxon>Poales</taxon>
        <taxon>Bromeliaceae</taxon>
        <taxon>Bromelioideae</taxon>
        <taxon>Ananas</taxon>
    </lineage>
</organism>
<dbReference type="PANTHER" id="PTHR36887:SF1">
    <property type="entry name" value="OS01G0532300 PROTEIN"/>
    <property type="match status" value="1"/>
</dbReference>
<dbReference type="Proteomes" id="UP000092600">
    <property type="component" value="Unassembled WGS sequence"/>
</dbReference>
<accession>A0A199UDS1</accession>
<evidence type="ECO:0008006" key="5">
    <source>
        <dbReference type="Google" id="ProtNLM"/>
    </source>
</evidence>
<evidence type="ECO:0000256" key="2">
    <source>
        <dbReference type="SAM" id="Phobius"/>
    </source>
</evidence>
<evidence type="ECO:0000313" key="4">
    <source>
        <dbReference type="Proteomes" id="UP000092600"/>
    </source>
</evidence>
<keyword evidence="2" id="KW-1133">Transmembrane helix</keyword>
<feature type="transmembrane region" description="Helical" evidence="2">
    <location>
        <begin position="37"/>
        <end position="56"/>
    </location>
</feature>
<keyword evidence="2" id="KW-0472">Membrane</keyword>
<feature type="compositionally biased region" description="Polar residues" evidence="1">
    <location>
        <begin position="73"/>
        <end position="89"/>
    </location>
</feature>
<evidence type="ECO:0000256" key="1">
    <source>
        <dbReference type="SAM" id="MobiDB-lite"/>
    </source>
</evidence>
<protein>
    <recommendedName>
        <fullName evidence="5">DUF4408 domain-containing protein</fullName>
    </recommendedName>
</protein>
<sequence length="212" mass="23622">MEKLPPFSQLAKVALLLLLLLLTPFISSSLRPSYLYFILNILIVALGVEAGVLRAASGPRNEKKPTAAPTPINLGTSCSSPHNTRSDSTASTHISKIENFVSNCIKAGADKASTQTSSIVSMKPVAKEKVGKRVDGLKRCPSRPSLFFIGSFEPEDGEAEKEEEEEEWKDLEAEKQELFVKAETFIGDFYKQLKMQREDSWKKLQDLYHRAF</sequence>
<proteinExistence type="predicted"/>
<feature type="region of interest" description="Disordered" evidence="1">
    <location>
        <begin position="57"/>
        <end position="89"/>
    </location>
</feature>
<dbReference type="Pfam" id="PF05553">
    <property type="entry name" value="DUF761"/>
    <property type="match status" value="1"/>
</dbReference>